<feature type="domain" description="ABC transmembrane type-1" evidence="10">
    <location>
        <begin position="476"/>
        <end position="664"/>
    </location>
</feature>
<dbReference type="PANTHER" id="PTHR30614:SF35">
    <property type="entry name" value="ABC TRANSPORTER PERMEASE PROTEIN"/>
    <property type="match status" value="1"/>
</dbReference>
<keyword evidence="12" id="KW-1185">Reference proteome</keyword>
<comment type="similarity">
    <text evidence="2">Belongs to the binding-protein-dependent transport system permease family. HisMQ subfamily.</text>
</comment>
<evidence type="ECO:0000259" key="10">
    <source>
        <dbReference type="PROSITE" id="PS50928"/>
    </source>
</evidence>
<dbReference type="EMBL" id="JAENHM010000061">
    <property type="protein sequence ID" value="MBK1840300.1"/>
    <property type="molecule type" value="Genomic_DNA"/>
</dbReference>
<keyword evidence="5 8" id="KW-0812">Transmembrane</keyword>
<accession>A0ABS1FA46</accession>
<feature type="transmembrane region" description="Helical" evidence="8">
    <location>
        <begin position="645"/>
        <end position="672"/>
    </location>
</feature>
<dbReference type="InterPro" id="IPR010065">
    <property type="entry name" value="AA_ABC_transptr_permease_3TM"/>
</dbReference>
<comment type="caution">
    <text evidence="11">The sequence shown here is derived from an EMBL/GenBank/DDBJ whole genome shotgun (WGS) entry which is preliminary data.</text>
</comment>
<gene>
    <name evidence="11" type="ORF">JHL17_23120</name>
</gene>
<evidence type="ECO:0000256" key="3">
    <source>
        <dbReference type="ARBA" id="ARBA00022448"/>
    </source>
</evidence>
<dbReference type="CDD" id="cd06261">
    <property type="entry name" value="TM_PBP2"/>
    <property type="match status" value="1"/>
</dbReference>
<dbReference type="InterPro" id="IPR043429">
    <property type="entry name" value="ArtM/GltK/GlnP/TcyL/YhdX-like"/>
</dbReference>
<dbReference type="PANTHER" id="PTHR30614">
    <property type="entry name" value="MEMBRANE COMPONENT OF AMINO ACID ABC TRANSPORTER"/>
    <property type="match status" value="1"/>
</dbReference>
<evidence type="ECO:0000256" key="5">
    <source>
        <dbReference type="ARBA" id="ARBA00022692"/>
    </source>
</evidence>
<feature type="region of interest" description="Disordered" evidence="9">
    <location>
        <begin position="364"/>
        <end position="416"/>
    </location>
</feature>
<evidence type="ECO:0000256" key="8">
    <source>
        <dbReference type="RuleBase" id="RU363032"/>
    </source>
</evidence>
<name>A0ABS1FA46_9PROT</name>
<dbReference type="Gene3D" id="3.20.20.10">
    <property type="entry name" value="Alanine racemase"/>
    <property type="match status" value="1"/>
</dbReference>
<evidence type="ECO:0000256" key="1">
    <source>
        <dbReference type="ARBA" id="ARBA00004429"/>
    </source>
</evidence>
<evidence type="ECO:0000256" key="2">
    <source>
        <dbReference type="ARBA" id="ARBA00010072"/>
    </source>
</evidence>
<dbReference type="Pfam" id="PF00528">
    <property type="entry name" value="BPD_transp_1"/>
    <property type="match status" value="1"/>
</dbReference>
<feature type="compositionally biased region" description="Basic residues" evidence="9">
    <location>
        <begin position="397"/>
        <end position="416"/>
    </location>
</feature>
<keyword evidence="3 8" id="KW-0813">Transport</keyword>
<dbReference type="InterPro" id="IPR000515">
    <property type="entry name" value="MetI-like"/>
</dbReference>
<evidence type="ECO:0000256" key="4">
    <source>
        <dbReference type="ARBA" id="ARBA00022475"/>
    </source>
</evidence>
<evidence type="ECO:0000313" key="12">
    <source>
        <dbReference type="Proteomes" id="UP000652760"/>
    </source>
</evidence>
<keyword evidence="4" id="KW-1003">Cell membrane</keyword>
<protein>
    <submittedName>
        <fullName evidence="11">ABC transporter permease subunit</fullName>
    </submittedName>
</protein>
<dbReference type="Proteomes" id="UP000652760">
    <property type="component" value="Unassembled WGS sequence"/>
</dbReference>
<feature type="transmembrane region" description="Helical" evidence="8">
    <location>
        <begin position="480"/>
        <end position="501"/>
    </location>
</feature>
<dbReference type="Pfam" id="PF01168">
    <property type="entry name" value="Ala_racemase_N"/>
    <property type="match status" value="1"/>
</dbReference>
<dbReference type="NCBIfam" id="TIGR01726">
    <property type="entry name" value="HEQRo_perm_3TM"/>
    <property type="match status" value="1"/>
</dbReference>
<keyword evidence="6 8" id="KW-1133">Transmembrane helix</keyword>
<feature type="transmembrane region" description="Helical" evidence="8">
    <location>
        <begin position="601"/>
        <end position="625"/>
    </location>
</feature>
<evidence type="ECO:0000313" key="11">
    <source>
        <dbReference type="EMBL" id="MBK1840300.1"/>
    </source>
</evidence>
<evidence type="ECO:0000256" key="9">
    <source>
        <dbReference type="SAM" id="MobiDB-lite"/>
    </source>
</evidence>
<dbReference type="PROSITE" id="PS50928">
    <property type="entry name" value="ABC_TM1"/>
    <property type="match status" value="1"/>
</dbReference>
<comment type="subcellular location">
    <subcellularLocation>
        <location evidence="1">Cell inner membrane</location>
        <topology evidence="1">Multi-pass membrane protein</topology>
    </subcellularLocation>
    <subcellularLocation>
        <location evidence="8">Cell membrane</location>
        <topology evidence="8">Multi-pass membrane protein</topology>
    </subcellularLocation>
</comment>
<dbReference type="InterPro" id="IPR035906">
    <property type="entry name" value="MetI-like_sf"/>
</dbReference>
<reference evidence="12" key="1">
    <citation type="submission" date="2021-01" db="EMBL/GenBank/DDBJ databases">
        <title>Genome public.</title>
        <authorList>
            <person name="Liu C."/>
            <person name="Sun Q."/>
        </authorList>
    </citation>
    <scope>NUCLEOTIDE SEQUENCE [LARGE SCALE GENOMIC DNA]</scope>
    <source>
        <strain evidence="12">YIM B02556</strain>
    </source>
</reference>
<dbReference type="InterPro" id="IPR001608">
    <property type="entry name" value="Ala_racemase_N"/>
</dbReference>
<dbReference type="SUPFAM" id="SSF51419">
    <property type="entry name" value="PLP-binding barrel"/>
    <property type="match status" value="1"/>
</dbReference>
<dbReference type="Gene3D" id="1.10.3720.10">
    <property type="entry name" value="MetI-like"/>
    <property type="match status" value="1"/>
</dbReference>
<dbReference type="InterPro" id="IPR029066">
    <property type="entry name" value="PLP-binding_barrel"/>
</dbReference>
<proteinExistence type="inferred from homology"/>
<evidence type="ECO:0000256" key="7">
    <source>
        <dbReference type="ARBA" id="ARBA00023136"/>
    </source>
</evidence>
<keyword evidence="7 8" id="KW-0472">Membrane</keyword>
<feature type="transmembrane region" description="Helical" evidence="8">
    <location>
        <begin position="522"/>
        <end position="539"/>
    </location>
</feature>
<evidence type="ECO:0000256" key="6">
    <source>
        <dbReference type="ARBA" id="ARBA00022989"/>
    </source>
</evidence>
<dbReference type="SUPFAM" id="SSF161098">
    <property type="entry name" value="MetI-like"/>
    <property type="match status" value="1"/>
</dbReference>
<organism evidence="11 12">
    <name type="scientific">Azospirillum endophyticum</name>
    <dbReference type="NCBI Taxonomy" id="2800326"/>
    <lineage>
        <taxon>Bacteria</taxon>
        <taxon>Pseudomonadati</taxon>
        <taxon>Pseudomonadota</taxon>
        <taxon>Alphaproteobacteria</taxon>
        <taxon>Rhodospirillales</taxon>
        <taxon>Azospirillaceae</taxon>
        <taxon>Azospirillum</taxon>
    </lineage>
</organism>
<sequence>MSPFLDALLDSSLDDSIRGVPPGTASLRLRDVGAQGWRPAAGDMALPVLTLDEEAFAANRDLIFAYARRHGVALAPHAKTPMAPQIAAGLMEAGAWGATVANLQQAAVLLRAGVTRLILGNEIGGLASGKRLGALLAAHPDADLRAFADSPAAVETLAAAARAAGRPPENPLAVLVEVGAGRGGARDRAAVEAILTAVLLHPGLLVLDGVATYEGAVATSDPAETAANIATLMQRTAEAFALVRSLAPERPLLLTAGGSAFFDMVVAGLAPVAETDGNATLVLRSGAIFFHDHGVYERALGALDARRGFACGGAAAADFRPALRLWAEVLTRPRFPPGPAPVGGGADPAGAGPRHLRLRHARRLLRPGSAPPAANPPRRRGAARGWAAGDPAERPARLPRRAGRPGTGRRRHRRVRNLPSLHLHRPLAGAVRPRRRRAGPQRLPHLLRLTRDGPASMQTLNFQQLWRYQDQLIDGTLHTLLLTLVAAAIGTAIGVAAAAAVRSGPRPVRWAIRGYVELIRNTPSLIQLFVVFFVLPGFGLRMGAFEAASIALGLYFGAYCTEIVRAGLDAIPGSQVEAGQCLGLTRWQVFRHIVLPPALRSVYPAFTSQFVLLLLGTSLASQISAEELFHTGGFIETRTYRSFEVYAVICGIYFALVMTFKLLFAAVGHLAFRWPVRR</sequence>